<dbReference type="SUPFAM" id="SSF103481">
    <property type="entry name" value="Multidrug resistance efflux transporter EmrE"/>
    <property type="match status" value="2"/>
</dbReference>
<feature type="transmembrane region" description="Helical" evidence="13">
    <location>
        <begin position="56"/>
        <end position="75"/>
    </location>
</feature>
<feature type="domain" description="EamA" evidence="14">
    <location>
        <begin position="148"/>
        <end position="282"/>
    </location>
</feature>
<evidence type="ECO:0000256" key="11">
    <source>
        <dbReference type="ARBA" id="ARBA00023098"/>
    </source>
</evidence>
<evidence type="ECO:0000256" key="12">
    <source>
        <dbReference type="ARBA" id="ARBA00023136"/>
    </source>
</evidence>
<keyword evidence="12 13" id="KW-0472">Membrane</keyword>
<keyword evidence="4" id="KW-1003">Cell membrane</keyword>
<evidence type="ECO:0000256" key="2">
    <source>
        <dbReference type="ARBA" id="ARBA00007362"/>
    </source>
</evidence>
<dbReference type="PANTHER" id="PTHR30561">
    <property type="entry name" value="SMR FAMILY PROTON-DEPENDENT DRUG EFFLUX TRANSPORTER SUGE"/>
    <property type="match status" value="1"/>
</dbReference>
<protein>
    <submittedName>
        <fullName evidence="15">Membrane protein</fullName>
    </submittedName>
</protein>
<proteinExistence type="inferred from homology"/>
<feature type="domain" description="EamA" evidence="14">
    <location>
        <begin position="6"/>
        <end position="130"/>
    </location>
</feature>
<dbReference type="Gene3D" id="1.10.3730.20">
    <property type="match status" value="2"/>
</dbReference>
<keyword evidence="7" id="KW-0441">Lipid A biosynthesis</keyword>
<dbReference type="Proteomes" id="UP000597444">
    <property type="component" value="Unassembled WGS sequence"/>
</dbReference>
<feature type="transmembrane region" description="Helical" evidence="13">
    <location>
        <begin position="30"/>
        <end position="49"/>
    </location>
</feature>
<feature type="transmembrane region" description="Helical" evidence="13">
    <location>
        <begin position="87"/>
        <end position="108"/>
    </location>
</feature>
<keyword evidence="6" id="KW-0997">Cell inner membrane</keyword>
<feature type="transmembrane region" description="Helical" evidence="13">
    <location>
        <begin position="148"/>
        <end position="165"/>
    </location>
</feature>
<evidence type="ECO:0000259" key="14">
    <source>
        <dbReference type="Pfam" id="PF00892"/>
    </source>
</evidence>
<dbReference type="AlphaFoldDB" id="A0A8J3I8G5"/>
<evidence type="ECO:0000256" key="1">
    <source>
        <dbReference type="ARBA" id="ARBA00004651"/>
    </source>
</evidence>
<dbReference type="InterPro" id="IPR037185">
    <property type="entry name" value="EmrE-like"/>
</dbReference>
<keyword evidence="16" id="KW-1185">Reference proteome</keyword>
<dbReference type="GO" id="GO:0022857">
    <property type="term" value="F:transmembrane transporter activity"/>
    <property type="evidence" value="ECO:0007669"/>
    <property type="project" value="InterPro"/>
</dbReference>
<feature type="transmembrane region" description="Helical" evidence="13">
    <location>
        <begin position="239"/>
        <end position="259"/>
    </location>
</feature>
<evidence type="ECO:0000313" key="15">
    <source>
        <dbReference type="EMBL" id="GHO90794.1"/>
    </source>
</evidence>
<reference evidence="15" key="1">
    <citation type="submission" date="2020-10" db="EMBL/GenBank/DDBJ databases">
        <title>Taxonomic study of unclassified bacteria belonging to the class Ktedonobacteria.</title>
        <authorList>
            <person name="Yabe S."/>
            <person name="Wang C.M."/>
            <person name="Zheng Y."/>
            <person name="Sakai Y."/>
            <person name="Cavaletti L."/>
            <person name="Monciardini P."/>
            <person name="Donadio S."/>
        </authorList>
    </citation>
    <scope>NUCLEOTIDE SEQUENCE</scope>
    <source>
        <strain evidence="15">ID150040</strain>
    </source>
</reference>
<evidence type="ECO:0000256" key="9">
    <source>
        <dbReference type="ARBA" id="ARBA00022985"/>
    </source>
</evidence>
<keyword evidence="11" id="KW-0443">Lipid metabolism</keyword>
<accession>A0A8J3I8G5</accession>
<keyword evidence="9" id="KW-0448">Lipopolysaccharide biosynthesis</keyword>
<organism evidence="15 16">
    <name type="scientific">Reticulibacter mediterranei</name>
    <dbReference type="NCBI Taxonomy" id="2778369"/>
    <lineage>
        <taxon>Bacteria</taxon>
        <taxon>Bacillati</taxon>
        <taxon>Chloroflexota</taxon>
        <taxon>Ktedonobacteria</taxon>
        <taxon>Ktedonobacterales</taxon>
        <taxon>Reticulibacteraceae</taxon>
        <taxon>Reticulibacter</taxon>
    </lineage>
</organism>
<dbReference type="InterPro" id="IPR000390">
    <property type="entry name" value="Small_drug/metabolite_transptr"/>
</dbReference>
<feature type="transmembrane region" description="Helical" evidence="13">
    <location>
        <begin position="172"/>
        <end position="191"/>
    </location>
</feature>
<gene>
    <name evidence="15" type="ORF">KSF_008420</name>
</gene>
<keyword evidence="5" id="KW-0444">Lipid biosynthesis</keyword>
<evidence type="ECO:0000256" key="4">
    <source>
        <dbReference type="ARBA" id="ARBA00022475"/>
    </source>
</evidence>
<comment type="subcellular location">
    <subcellularLocation>
        <location evidence="1">Cell membrane</location>
        <topology evidence="1">Multi-pass membrane protein</topology>
    </subcellularLocation>
</comment>
<dbReference type="GO" id="GO:0009103">
    <property type="term" value="P:lipopolysaccharide biosynthetic process"/>
    <property type="evidence" value="ECO:0007669"/>
    <property type="project" value="UniProtKB-KW"/>
</dbReference>
<evidence type="ECO:0000256" key="8">
    <source>
        <dbReference type="ARBA" id="ARBA00022692"/>
    </source>
</evidence>
<name>A0A8J3I8G5_9CHLR</name>
<keyword evidence="8 13" id="KW-0812">Transmembrane</keyword>
<feature type="transmembrane region" description="Helical" evidence="13">
    <location>
        <begin position="211"/>
        <end position="232"/>
    </location>
</feature>
<dbReference type="PANTHER" id="PTHR30561:SF1">
    <property type="entry name" value="MULTIDRUG TRANSPORTER EMRE"/>
    <property type="match status" value="1"/>
</dbReference>
<evidence type="ECO:0000256" key="7">
    <source>
        <dbReference type="ARBA" id="ARBA00022556"/>
    </source>
</evidence>
<dbReference type="InterPro" id="IPR000620">
    <property type="entry name" value="EamA_dom"/>
</dbReference>
<comment type="caution">
    <text evidence="15">The sequence shown here is derived from an EMBL/GenBank/DDBJ whole genome shotgun (WGS) entry which is preliminary data.</text>
</comment>
<feature type="transmembrane region" description="Helical" evidence="13">
    <location>
        <begin position="265"/>
        <end position="286"/>
    </location>
</feature>
<dbReference type="RefSeq" id="WP_220201736.1">
    <property type="nucleotide sequence ID" value="NZ_BNJK01000001.1"/>
</dbReference>
<evidence type="ECO:0000256" key="5">
    <source>
        <dbReference type="ARBA" id="ARBA00022516"/>
    </source>
</evidence>
<sequence length="287" mass="31187">MSLVALGLIIIAAMMHAGWNLVVKQATRKQVFMWLALVVGVICFLVVPLTSSPLPLSVWPYIVGSAVAEAIYYVTLTWAYDLDDFSLIYPLARGAAPALLFVWAALFLGETPRPVGLIGIVLLVIGLMVVGSGSLWGALQKVTLSRKSIAVALMTACCVSIYTVIDGAAVRFVAAVPYTVVVLGLSALLSIPGVVARYRVSAIWEEWQLHWWHIILVGLALMITYIMVVYAYSITRVSYAGAIREVSVVFAALAGWLWLRERFGIARTIGSVLIFMGIIVVSLDTIK</sequence>
<dbReference type="Pfam" id="PF00892">
    <property type="entry name" value="EamA"/>
    <property type="match status" value="2"/>
</dbReference>
<evidence type="ECO:0000256" key="6">
    <source>
        <dbReference type="ARBA" id="ARBA00022519"/>
    </source>
</evidence>
<comment type="similarity">
    <text evidence="2">Belongs to the EamA transporter family.</text>
</comment>
<evidence type="ECO:0000256" key="3">
    <source>
        <dbReference type="ARBA" id="ARBA00022448"/>
    </source>
</evidence>
<evidence type="ECO:0000313" key="16">
    <source>
        <dbReference type="Proteomes" id="UP000597444"/>
    </source>
</evidence>
<keyword evidence="10 13" id="KW-1133">Transmembrane helix</keyword>
<evidence type="ECO:0000256" key="10">
    <source>
        <dbReference type="ARBA" id="ARBA00022989"/>
    </source>
</evidence>
<dbReference type="EMBL" id="BNJK01000001">
    <property type="protein sequence ID" value="GHO90794.1"/>
    <property type="molecule type" value="Genomic_DNA"/>
</dbReference>
<dbReference type="GO" id="GO:0005886">
    <property type="term" value="C:plasma membrane"/>
    <property type="evidence" value="ECO:0007669"/>
    <property type="project" value="UniProtKB-SubCell"/>
</dbReference>
<keyword evidence="3" id="KW-0813">Transport</keyword>
<evidence type="ECO:0000256" key="13">
    <source>
        <dbReference type="SAM" id="Phobius"/>
    </source>
</evidence>
<feature type="transmembrane region" description="Helical" evidence="13">
    <location>
        <begin position="115"/>
        <end position="136"/>
    </location>
</feature>